<dbReference type="SUPFAM" id="SSF51445">
    <property type="entry name" value="(Trans)glycosidases"/>
    <property type="match status" value="1"/>
</dbReference>
<evidence type="ECO:0000256" key="4">
    <source>
        <dbReference type="ARBA" id="ARBA00022729"/>
    </source>
</evidence>
<organism evidence="12">
    <name type="scientific">Silene latifolia</name>
    <name type="common">White campion</name>
    <name type="synonym">Bladder campion</name>
    <dbReference type="NCBI Taxonomy" id="37657"/>
    <lineage>
        <taxon>Eukaryota</taxon>
        <taxon>Viridiplantae</taxon>
        <taxon>Streptophyta</taxon>
        <taxon>Embryophyta</taxon>
        <taxon>Tracheophyta</taxon>
        <taxon>Spermatophyta</taxon>
        <taxon>Magnoliopsida</taxon>
        <taxon>eudicotyledons</taxon>
        <taxon>Gunneridae</taxon>
        <taxon>Pentapetalae</taxon>
        <taxon>Caryophyllales</taxon>
        <taxon>Caryophyllaceae</taxon>
        <taxon>Sileneae</taxon>
        <taxon>Silene</taxon>
        <taxon>Silene subgen. Behenantha</taxon>
        <taxon>Silene sect. Melandrium</taxon>
    </lineage>
</organism>
<evidence type="ECO:0000256" key="6">
    <source>
        <dbReference type="ARBA" id="ARBA00023157"/>
    </source>
</evidence>
<dbReference type="GO" id="GO:0042973">
    <property type="term" value="F:glucan endo-1,3-beta-D-glucosidase activity"/>
    <property type="evidence" value="ECO:0007669"/>
    <property type="project" value="UniProtKB-EC"/>
</dbReference>
<name>Q2ACE6_SILLA</name>
<dbReference type="Pfam" id="PF07983">
    <property type="entry name" value="X8"/>
    <property type="match status" value="1"/>
</dbReference>
<comment type="catalytic activity">
    <reaction evidence="1">
        <text>Hydrolysis of (1-&gt;3)-beta-D-glucosidic linkages in (1-&gt;3)-beta-D-glucans.</text>
        <dbReference type="EC" id="3.2.1.39"/>
    </reaction>
</comment>
<evidence type="ECO:0000256" key="8">
    <source>
        <dbReference type="RuleBase" id="RU004335"/>
    </source>
</evidence>
<proteinExistence type="evidence at transcript level"/>
<dbReference type="InterPro" id="IPR000490">
    <property type="entry name" value="Glyco_hydro_17"/>
</dbReference>
<accession>Q2ACE6</accession>
<dbReference type="EC" id="3.2.1.39" evidence="3"/>
<dbReference type="PROSITE" id="PS00587">
    <property type="entry name" value="GLYCOSYL_HYDROL_F17"/>
    <property type="match status" value="1"/>
</dbReference>
<evidence type="ECO:0000256" key="1">
    <source>
        <dbReference type="ARBA" id="ARBA00000382"/>
    </source>
</evidence>
<reference evidence="12" key="1">
    <citation type="journal article" date="2006" name="Genes Genet. Syst.">
        <title>Male-fertility genes expressed in male flower buds of Silene latifolia include homologs of anther-specific genes.</title>
        <authorList>
            <person name="Ageez A."/>
            <person name="Kazama Y."/>
            <person name="Sugiyama R."/>
            <person name="Kawano S."/>
        </authorList>
    </citation>
    <scope>NUCLEOTIDE SEQUENCE</scope>
</reference>
<feature type="signal peptide" evidence="10">
    <location>
        <begin position="1"/>
        <end position="19"/>
    </location>
</feature>
<dbReference type="InterPro" id="IPR012946">
    <property type="entry name" value="X8"/>
</dbReference>
<dbReference type="PANTHER" id="PTHR32227">
    <property type="entry name" value="GLUCAN ENDO-1,3-BETA-GLUCOSIDASE BG1-RELATED-RELATED"/>
    <property type="match status" value="1"/>
</dbReference>
<feature type="domain" description="X8" evidence="11">
    <location>
        <begin position="371"/>
        <end position="439"/>
    </location>
</feature>
<keyword evidence="5 9" id="KW-0378">Hydrolase</keyword>
<dbReference type="CAZy" id="CBM43">
    <property type="family name" value="Carbohydrate-Binding Module Family 43"/>
</dbReference>
<dbReference type="SMART" id="SM00768">
    <property type="entry name" value="X8"/>
    <property type="match status" value="1"/>
</dbReference>
<evidence type="ECO:0000256" key="5">
    <source>
        <dbReference type="ARBA" id="ARBA00022801"/>
    </source>
</evidence>
<dbReference type="Pfam" id="PF00332">
    <property type="entry name" value="Glyco_hydro_17"/>
    <property type="match status" value="1"/>
</dbReference>
<evidence type="ECO:0000313" key="12">
    <source>
        <dbReference type="EMBL" id="BAE80092.1"/>
    </source>
</evidence>
<evidence type="ECO:0000259" key="11">
    <source>
        <dbReference type="SMART" id="SM00768"/>
    </source>
</evidence>
<dbReference type="FunFam" id="3.20.20.80:FF:000005">
    <property type="entry name" value="Glucan endo-1,3-beta-glucosidase 14"/>
    <property type="match status" value="1"/>
</dbReference>
<keyword evidence="6" id="KW-1015">Disulfide bond</keyword>
<evidence type="ECO:0000256" key="9">
    <source>
        <dbReference type="RuleBase" id="RU004336"/>
    </source>
</evidence>
<evidence type="ECO:0000256" key="3">
    <source>
        <dbReference type="ARBA" id="ARBA00012780"/>
    </source>
</evidence>
<dbReference type="CAZy" id="GH17">
    <property type="family name" value="Glycoside Hydrolase Family 17"/>
</dbReference>
<evidence type="ECO:0000256" key="7">
    <source>
        <dbReference type="ARBA" id="ARBA00023295"/>
    </source>
</evidence>
<dbReference type="InterPro" id="IPR017853">
    <property type="entry name" value="GH"/>
</dbReference>
<sequence>MAFLPIIFILSSLLKFSNAQRVDRIGINYGKQGSNLPTPYQSIDTIANMKAGMVRLYDTDSETLRLVAGTSLHVVITVSNDDIVDLARKESLASKWVHDNIFAYYPRTMIRYIMVGNEVYSNRVVVPDQWDNLVLAMTHIMKVLKSHEIHNIKVGTPLGMDILSATFPPSNGTFKVDTLTTMVPLLQLLHRSNSYFCLNVYPYFPWSKDTTHMNLNFTLFEGGNLTYKDPYSGLVYNNVLDQMLDSVYSAMSKIGFPNVPIAISETGWPSKGDLDQPGANVYNAATYNRNLIKKIVAEPPLGTPARPGTIIPAFLFSLYDENLKDGPETERHWGLVKPNGTPVYQIDLTGTQTEFDPLPNATNNMPYKGEVWCVVQRSANMTELGSMVTNLCSRLNGTCEAAIGPGNDCYQPVSILWHASYTFSAYWAQFRRHGTYCQF</sequence>
<feature type="chain" id="PRO_5004206362" description="glucan endo-1,3-beta-D-glucosidase" evidence="10">
    <location>
        <begin position="20"/>
        <end position="439"/>
    </location>
</feature>
<evidence type="ECO:0000256" key="10">
    <source>
        <dbReference type="SAM" id="SignalP"/>
    </source>
</evidence>
<evidence type="ECO:0000256" key="2">
    <source>
        <dbReference type="ARBA" id="ARBA00008773"/>
    </source>
</evidence>
<gene>
    <name evidence="12" type="primary">SlGh</name>
</gene>
<protein>
    <recommendedName>
        <fullName evidence="3">glucan endo-1,3-beta-D-glucosidase</fullName>
        <ecNumber evidence="3">3.2.1.39</ecNumber>
    </recommendedName>
</protein>
<dbReference type="AlphaFoldDB" id="Q2ACE6"/>
<dbReference type="GO" id="GO:0005975">
    <property type="term" value="P:carbohydrate metabolic process"/>
    <property type="evidence" value="ECO:0007669"/>
    <property type="project" value="InterPro"/>
</dbReference>
<comment type="similarity">
    <text evidence="2 8">Belongs to the glycosyl hydrolase 17 family.</text>
</comment>
<dbReference type="Gene3D" id="3.20.20.80">
    <property type="entry name" value="Glycosidases"/>
    <property type="match status" value="1"/>
</dbReference>
<keyword evidence="7 9" id="KW-0326">Glycosidase</keyword>
<dbReference type="InterPro" id="IPR044965">
    <property type="entry name" value="Glyco_hydro_17_plant"/>
</dbReference>
<dbReference type="EMBL" id="AB182102">
    <property type="protein sequence ID" value="BAE80092.1"/>
    <property type="molecule type" value="mRNA"/>
</dbReference>
<keyword evidence="4 10" id="KW-0732">Signal</keyword>